<sequence>MAQPQGEGQRLGHWSLLIWAWLIPARLAPANWWNNETQLDELAFPRSCQLRSLCKNISRLNLRVGLHPSPSCPDLHGRVNRFLCPVCLAGGRGEGGLKVHHLASLTWPLPSMEAHGGKG</sequence>
<organism evidence="2 3">
    <name type="scientific">Nyctereutes procyonoides</name>
    <name type="common">Raccoon dog</name>
    <name type="synonym">Canis procyonoides</name>
    <dbReference type="NCBI Taxonomy" id="34880"/>
    <lineage>
        <taxon>Eukaryota</taxon>
        <taxon>Metazoa</taxon>
        <taxon>Chordata</taxon>
        <taxon>Craniata</taxon>
        <taxon>Vertebrata</taxon>
        <taxon>Euteleostomi</taxon>
        <taxon>Mammalia</taxon>
        <taxon>Eutheria</taxon>
        <taxon>Laurasiatheria</taxon>
        <taxon>Carnivora</taxon>
        <taxon>Caniformia</taxon>
        <taxon>Canidae</taxon>
        <taxon>Nyctereutes</taxon>
    </lineage>
</organism>
<gene>
    <name evidence="2" type="ORF">NYPRO_LOCUS7072</name>
</gene>
<evidence type="ECO:0000313" key="2">
    <source>
        <dbReference type="EMBL" id="CAD7674277.1"/>
    </source>
</evidence>
<feature type="chain" id="PRO_5032343884" evidence="1">
    <location>
        <begin position="31"/>
        <end position="119"/>
    </location>
</feature>
<dbReference type="Proteomes" id="UP000645828">
    <property type="component" value="Unassembled WGS sequence"/>
</dbReference>
<feature type="signal peptide" evidence="1">
    <location>
        <begin position="1"/>
        <end position="30"/>
    </location>
</feature>
<protein>
    <submittedName>
        <fullName evidence="2">(raccoon dog) hypothetical protein</fullName>
    </submittedName>
</protein>
<evidence type="ECO:0000313" key="3">
    <source>
        <dbReference type="Proteomes" id="UP000645828"/>
    </source>
</evidence>
<dbReference type="EMBL" id="CAJHUB010000672">
    <property type="protein sequence ID" value="CAD7674277.1"/>
    <property type="molecule type" value="Genomic_DNA"/>
</dbReference>
<proteinExistence type="predicted"/>
<dbReference type="AlphaFoldDB" id="A0A811YG15"/>
<evidence type="ECO:0000256" key="1">
    <source>
        <dbReference type="SAM" id="SignalP"/>
    </source>
</evidence>
<accession>A0A811YG15</accession>
<name>A0A811YG15_NYCPR</name>
<keyword evidence="1" id="KW-0732">Signal</keyword>
<reference evidence="2" key="1">
    <citation type="submission" date="2020-12" db="EMBL/GenBank/DDBJ databases">
        <authorList>
            <consortium name="Molecular Ecology Group"/>
        </authorList>
    </citation>
    <scope>NUCLEOTIDE SEQUENCE</scope>
    <source>
        <strain evidence="2">TBG_1078</strain>
    </source>
</reference>
<comment type="caution">
    <text evidence="2">The sequence shown here is derived from an EMBL/GenBank/DDBJ whole genome shotgun (WGS) entry which is preliminary data.</text>
</comment>
<keyword evidence="3" id="KW-1185">Reference proteome</keyword>